<dbReference type="InterPro" id="IPR037185">
    <property type="entry name" value="EmrE-like"/>
</dbReference>
<dbReference type="GO" id="GO:0016020">
    <property type="term" value="C:membrane"/>
    <property type="evidence" value="ECO:0007669"/>
    <property type="project" value="InterPro"/>
</dbReference>
<accession>A0A921L8N0</accession>
<organism evidence="4 5">
    <name type="scientific">Megamonas hypermegale</name>
    <dbReference type="NCBI Taxonomy" id="158847"/>
    <lineage>
        <taxon>Bacteria</taxon>
        <taxon>Bacillati</taxon>
        <taxon>Bacillota</taxon>
        <taxon>Negativicutes</taxon>
        <taxon>Selenomonadales</taxon>
        <taxon>Selenomonadaceae</taxon>
        <taxon>Megamonas</taxon>
    </lineage>
</organism>
<feature type="transmembrane region" description="Helical" evidence="2">
    <location>
        <begin position="204"/>
        <end position="229"/>
    </location>
</feature>
<keyword evidence="2" id="KW-0472">Membrane</keyword>
<dbReference type="PANTHER" id="PTHR22911:SF102">
    <property type="entry name" value="MEMBRANE PROTEIN"/>
    <property type="match status" value="1"/>
</dbReference>
<keyword evidence="2" id="KW-1133">Transmembrane helix</keyword>
<reference evidence="4" key="1">
    <citation type="journal article" date="2021" name="PeerJ">
        <title>Extensive microbial diversity within the chicken gut microbiome revealed by metagenomics and culture.</title>
        <authorList>
            <person name="Gilroy R."/>
            <person name="Ravi A."/>
            <person name="Getino M."/>
            <person name="Pursley I."/>
            <person name="Horton D.L."/>
            <person name="Alikhan N.F."/>
            <person name="Baker D."/>
            <person name="Gharbi K."/>
            <person name="Hall N."/>
            <person name="Watson M."/>
            <person name="Adriaenssens E.M."/>
            <person name="Foster-Nyarko E."/>
            <person name="Jarju S."/>
            <person name="Secka A."/>
            <person name="Antonio M."/>
            <person name="Oren A."/>
            <person name="Chaudhuri R.R."/>
            <person name="La Ragione R."/>
            <person name="Hildebrand F."/>
            <person name="Pallen M.J."/>
        </authorList>
    </citation>
    <scope>NUCLEOTIDE SEQUENCE</scope>
    <source>
        <strain evidence="4">7318</strain>
    </source>
</reference>
<evidence type="ECO:0000256" key="2">
    <source>
        <dbReference type="SAM" id="Phobius"/>
    </source>
</evidence>
<evidence type="ECO:0000259" key="3">
    <source>
        <dbReference type="Pfam" id="PF00892"/>
    </source>
</evidence>
<dbReference type="SUPFAM" id="SSF103481">
    <property type="entry name" value="Multidrug resistance efflux transporter EmrE"/>
    <property type="match status" value="2"/>
</dbReference>
<feature type="transmembrane region" description="Helical" evidence="2">
    <location>
        <begin position="149"/>
        <end position="169"/>
    </location>
</feature>
<feature type="domain" description="EamA" evidence="3">
    <location>
        <begin position="151"/>
        <end position="281"/>
    </location>
</feature>
<name>A0A921L8N0_9FIRM</name>
<comment type="similarity">
    <text evidence="1">Belongs to the EamA transporter family.</text>
</comment>
<feature type="transmembrane region" description="Helical" evidence="2">
    <location>
        <begin position="33"/>
        <end position="53"/>
    </location>
</feature>
<dbReference type="EMBL" id="DYVR01000018">
    <property type="protein sequence ID" value="HJF84166.1"/>
    <property type="molecule type" value="Genomic_DNA"/>
</dbReference>
<comment type="caution">
    <text evidence="4">The sequence shown here is derived from an EMBL/GenBank/DDBJ whole genome shotgun (WGS) entry which is preliminary data.</text>
</comment>
<proteinExistence type="inferred from homology"/>
<dbReference type="Pfam" id="PF00892">
    <property type="entry name" value="EamA"/>
    <property type="match status" value="2"/>
</dbReference>
<evidence type="ECO:0000313" key="4">
    <source>
        <dbReference type="EMBL" id="HJF84166.1"/>
    </source>
</evidence>
<feature type="transmembrane region" description="Helical" evidence="2">
    <location>
        <begin position="65"/>
        <end position="86"/>
    </location>
</feature>
<dbReference type="InterPro" id="IPR000620">
    <property type="entry name" value="EamA_dom"/>
</dbReference>
<dbReference type="Proteomes" id="UP000780768">
    <property type="component" value="Unassembled WGS sequence"/>
</dbReference>
<feature type="transmembrane region" description="Helical" evidence="2">
    <location>
        <begin position="267"/>
        <end position="286"/>
    </location>
</feature>
<sequence>MIILPATLKNISAMLIFGSIGLFVRYIDLASSQIALVRGFIGAAVLLFAMSVLKKSLDFSAWRKNALILLISGGAIGFNWIFLFQAYHYTTIAVATLTYYLAPTIVVLVSPFFLHERFTRRKLICVILALIGMMLIADIFTGLSSGVGSMQGVIYGICAAAFYASVIISNKFLHDISAMDSTIAQLIIATLILLPYVVCQDNSWSADIASLLLLLTVGAIHTGFAYLLYFSSLQKLSAPTVALFSYIDPVTAILLSTFLLAEPMSPVQWLGAVLILGSLFISQFPAGKS</sequence>
<feature type="transmembrane region" description="Helical" evidence="2">
    <location>
        <begin position="123"/>
        <end position="143"/>
    </location>
</feature>
<evidence type="ECO:0000313" key="5">
    <source>
        <dbReference type="Proteomes" id="UP000780768"/>
    </source>
</evidence>
<feature type="domain" description="EamA" evidence="3">
    <location>
        <begin position="11"/>
        <end position="136"/>
    </location>
</feature>
<dbReference type="AlphaFoldDB" id="A0A921L8N0"/>
<feature type="transmembrane region" description="Helical" evidence="2">
    <location>
        <begin position="7"/>
        <end position="27"/>
    </location>
</feature>
<gene>
    <name evidence="4" type="ORF">K8V65_00665</name>
</gene>
<reference evidence="4" key="2">
    <citation type="submission" date="2021-09" db="EMBL/GenBank/DDBJ databases">
        <authorList>
            <person name="Gilroy R."/>
        </authorList>
    </citation>
    <scope>NUCLEOTIDE SEQUENCE</scope>
    <source>
        <strain evidence="4">7318</strain>
    </source>
</reference>
<feature type="transmembrane region" description="Helical" evidence="2">
    <location>
        <begin position="92"/>
        <end position="114"/>
    </location>
</feature>
<protein>
    <submittedName>
        <fullName evidence="4">DMT family transporter</fullName>
    </submittedName>
</protein>
<keyword evidence="2" id="KW-0812">Transmembrane</keyword>
<dbReference type="PANTHER" id="PTHR22911">
    <property type="entry name" value="ACYL-MALONYL CONDENSING ENZYME-RELATED"/>
    <property type="match status" value="1"/>
</dbReference>
<dbReference type="Gene3D" id="1.10.3730.20">
    <property type="match status" value="2"/>
</dbReference>
<evidence type="ECO:0000256" key="1">
    <source>
        <dbReference type="ARBA" id="ARBA00007362"/>
    </source>
</evidence>
<feature type="transmembrane region" description="Helical" evidence="2">
    <location>
        <begin position="181"/>
        <end position="198"/>
    </location>
</feature>
<feature type="transmembrane region" description="Helical" evidence="2">
    <location>
        <begin position="241"/>
        <end position="261"/>
    </location>
</feature>